<evidence type="ECO:0000256" key="3">
    <source>
        <dbReference type="SAM" id="SignalP"/>
    </source>
</evidence>
<dbReference type="InterPro" id="IPR050695">
    <property type="entry name" value="N-acetylmuramoyl_amidase_3"/>
</dbReference>
<dbReference type="GO" id="GO:0008745">
    <property type="term" value="F:N-acetylmuramoyl-L-alanine amidase activity"/>
    <property type="evidence" value="ECO:0007669"/>
    <property type="project" value="UniProtKB-EC"/>
</dbReference>
<dbReference type="SUPFAM" id="SSF53187">
    <property type="entry name" value="Zn-dependent exopeptidases"/>
    <property type="match status" value="1"/>
</dbReference>
<feature type="domain" description="SLH" evidence="4">
    <location>
        <begin position="26"/>
        <end position="85"/>
    </location>
</feature>
<dbReference type="Pfam" id="PF01520">
    <property type="entry name" value="Amidase_3"/>
    <property type="match status" value="1"/>
</dbReference>
<dbReference type="CDD" id="cd02696">
    <property type="entry name" value="MurNAc-LAA"/>
    <property type="match status" value="1"/>
</dbReference>
<dbReference type="RefSeq" id="WP_285929655.1">
    <property type="nucleotide sequence ID" value="NZ_JASTZU010000001.1"/>
</dbReference>
<dbReference type="SMART" id="SM00646">
    <property type="entry name" value="Ami_3"/>
    <property type="match status" value="1"/>
</dbReference>
<feature type="chain" id="PRO_5045133448" evidence="3">
    <location>
        <begin position="28"/>
        <end position="414"/>
    </location>
</feature>
<dbReference type="InterPro" id="IPR001119">
    <property type="entry name" value="SLH_dom"/>
</dbReference>
<dbReference type="PANTHER" id="PTHR30404:SF0">
    <property type="entry name" value="N-ACETYLMURAMOYL-L-ALANINE AMIDASE AMIC"/>
    <property type="match status" value="1"/>
</dbReference>
<evidence type="ECO:0000313" key="5">
    <source>
        <dbReference type="EMBL" id="MDL4838892.1"/>
    </source>
</evidence>
<dbReference type="InterPro" id="IPR002508">
    <property type="entry name" value="MurNAc-LAA_cat"/>
</dbReference>
<dbReference type="PROSITE" id="PS51272">
    <property type="entry name" value="SLH"/>
    <property type="match status" value="2"/>
</dbReference>
<comment type="caution">
    <text evidence="5">The sequence shown here is derived from an EMBL/GenBank/DDBJ whole genome shotgun (WGS) entry which is preliminary data.</text>
</comment>
<evidence type="ECO:0000259" key="4">
    <source>
        <dbReference type="PROSITE" id="PS51272"/>
    </source>
</evidence>
<reference evidence="5 6" key="1">
    <citation type="submission" date="2023-06" db="EMBL/GenBank/DDBJ databases">
        <title>Aquibacillus rhizosphaerae LR5S19.</title>
        <authorList>
            <person name="Sun J.-Q."/>
        </authorList>
    </citation>
    <scope>NUCLEOTIDE SEQUENCE [LARGE SCALE GENOMIC DNA]</scope>
    <source>
        <strain evidence="5 6">LR5S19</strain>
    </source>
</reference>
<gene>
    <name evidence="5" type="ORF">QQS35_00190</name>
</gene>
<feature type="domain" description="SLH" evidence="4">
    <location>
        <begin position="86"/>
        <end position="149"/>
    </location>
</feature>
<feature type="signal peptide" evidence="3">
    <location>
        <begin position="1"/>
        <end position="27"/>
    </location>
</feature>
<dbReference type="EMBL" id="JASTZU010000001">
    <property type="protein sequence ID" value="MDL4838892.1"/>
    <property type="molecule type" value="Genomic_DNA"/>
</dbReference>
<keyword evidence="6" id="KW-1185">Reference proteome</keyword>
<dbReference type="PANTHER" id="PTHR30404">
    <property type="entry name" value="N-ACETYLMURAMOYL-L-ALANINE AMIDASE"/>
    <property type="match status" value="1"/>
</dbReference>
<evidence type="ECO:0000256" key="1">
    <source>
        <dbReference type="ARBA" id="ARBA00022729"/>
    </source>
</evidence>
<dbReference type="Pfam" id="PF00395">
    <property type="entry name" value="SLH"/>
    <property type="match status" value="3"/>
</dbReference>
<keyword evidence="1 3" id="KW-0732">Signal</keyword>
<organism evidence="5 6">
    <name type="scientific">Aquibacillus rhizosphaerae</name>
    <dbReference type="NCBI Taxonomy" id="3051431"/>
    <lineage>
        <taxon>Bacteria</taxon>
        <taxon>Bacillati</taxon>
        <taxon>Bacillota</taxon>
        <taxon>Bacilli</taxon>
        <taxon>Bacillales</taxon>
        <taxon>Bacillaceae</taxon>
        <taxon>Aquibacillus</taxon>
    </lineage>
</organism>
<evidence type="ECO:0000256" key="2">
    <source>
        <dbReference type="ARBA" id="ARBA00022801"/>
    </source>
</evidence>
<dbReference type="EC" id="3.5.1.28" evidence="5"/>
<protein>
    <submittedName>
        <fullName evidence="5">N-acetylmuramoyl-L-alanine amidase</fullName>
        <ecNumber evidence="5">3.5.1.28</ecNumber>
    </submittedName>
</protein>
<evidence type="ECO:0000313" key="6">
    <source>
        <dbReference type="Proteomes" id="UP001235343"/>
    </source>
</evidence>
<sequence length="414" mass="45967">MKRKNTWRCLSFVVFFVFLMGSYPVYASNFNDVSKSHRAYKEITYLAENNIVQGLGGGNFKPNVQLKRSEAAVMLSRMLELDGTQRKTTFKDVVKTSFASGYIQSAVEHNLINGFADGTFRPNEIITRGQMAILLDNAFNLESTENNYFIDKPKGSRAYTAINNIAAAGISDGIDGKSFKSHSLLTRSDFSLFLSRALNHDFRVSVAPIEVIKVIIDPGHGGKSNVQYEKGSGDPGAIGNGLYEKDINLDTSLRIEEYLDNQYVNNAVIDVVLTRSEDVFLSLSQRVDIANKNKADAFVSIHANAFNGIANGTETYYYSSSSSSNEQLSLIRAESKKLAEAIQIRMLEQLNMADRGVKGSNFHVLRENTRMPSTLVELGFIDNKSDAKKLGSPQWREKAAKAISLGIQDYINQK</sequence>
<keyword evidence="2 5" id="KW-0378">Hydrolase</keyword>
<dbReference type="Gene3D" id="3.40.630.40">
    <property type="entry name" value="Zn-dependent exopeptidases"/>
    <property type="match status" value="1"/>
</dbReference>
<accession>A0ABT7KZL7</accession>
<name>A0ABT7KZL7_9BACI</name>
<dbReference type="Proteomes" id="UP001235343">
    <property type="component" value="Unassembled WGS sequence"/>
</dbReference>
<proteinExistence type="predicted"/>